<organism evidence="4">
    <name type="scientific">Melampsora larici-populina (strain 98AG31 / pathotype 3-4-7)</name>
    <name type="common">Poplar leaf rust fungus</name>
    <dbReference type="NCBI Taxonomy" id="747676"/>
    <lineage>
        <taxon>Eukaryota</taxon>
        <taxon>Fungi</taxon>
        <taxon>Dikarya</taxon>
        <taxon>Basidiomycota</taxon>
        <taxon>Pucciniomycotina</taxon>
        <taxon>Pucciniomycetes</taxon>
        <taxon>Pucciniales</taxon>
        <taxon>Melampsoraceae</taxon>
        <taxon>Melampsora</taxon>
    </lineage>
</organism>
<dbReference type="RefSeq" id="XP_007407226.1">
    <property type="nucleotide sequence ID" value="XM_007407164.1"/>
</dbReference>
<dbReference type="EMBL" id="GL883097">
    <property type="protein sequence ID" value="EGG09499.1"/>
    <property type="molecule type" value="Genomic_DNA"/>
</dbReference>
<protein>
    <recommendedName>
        <fullName evidence="5">Secreted protein</fullName>
    </recommendedName>
</protein>
<dbReference type="VEuPathDB" id="FungiDB:MELLADRAFT_104228"/>
<dbReference type="InParanoid" id="F4RE06"/>
<feature type="signal peptide" evidence="2">
    <location>
        <begin position="1"/>
        <end position="22"/>
    </location>
</feature>
<evidence type="ECO:0000313" key="3">
    <source>
        <dbReference type="EMBL" id="EGG09499.1"/>
    </source>
</evidence>
<dbReference type="KEGG" id="mlr:MELLADRAFT_104228"/>
<gene>
    <name evidence="3" type="ORF">MELLADRAFT_104228</name>
</gene>
<dbReference type="HOGENOM" id="CLU_821543_0_0_1"/>
<evidence type="ECO:0008006" key="5">
    <source>
        <dbReference type="Google" id="ProtNLM"/>
    </source>
</evidence>
<keyword evidence="2" id="KW-0732">Signal</keyword>
<dbReference type="GeneID" id="18922195"/>
<dbReference type="Proteomes" id="UP000001072">
    <property type="component" value="Unassembled WGS sequence"/>
</dbReference>
<proteinExistence type="predicted"/>
<feature type="compositionally biased region" description="Low complexity" evidence="1">
    <location>
        <begin position="63"/>
        <end position="84"/>
    </location>
</feature>
<evidence type="ECO:0000256" key="2">
    <source>
        <dbReference type="SAM" id="SignalP"/>
    </source>
</evidence>
<reference evidence="4" key="1">
    <citation type="journal article" date="2011" name="Proc. Natl. Acad. Sci. U.S.A.">
        <title>Obligate biotrophy features unraveled by the genomic analysis of rust fungi.</title>
        <authorList>
            <person name="Duplessis S."/>
            <person name="Cuomo C.A."/>
            <person name="Lin Y.-C."/>
            <person name="Aerts A."/>
            <person name="Tisserant E."/>
            <person name="Veneault-Fourrey C."/>
            <person name="Joly D.L."/>
            <person name="Hacquard S."/>
            <person name="Amselem J."/>
            <person name="Cantarel B.L."/>
            <person name="Chiu R."/>
            <person name="Coutinho P.M."/>
            <person name="Feau N."/>
            <person name="Field M."/>
            <person name="Frey P."/>
            <person name="Gelhaye E."/>
            <person name="Goldberg J."/>
            <person name="Grabherr M.G."/>
            <person name="Kodira C.D."/>
            <person name="Kohler A."/>
            <person name="Kuees U."/>
            <person name="Lindquist E.A."/>
            <person name="Lucas S.M."/>
            <person name="Mago R."/>
            <person name="Mauceli E."/>
            <person name="Morin E."/>
            <person name="Murat C."/>
            <person name="Pangilinan J.L."/>
            <person name="Park R."/>
            <person name="Pearson M."/>
            <person name="Quesneville H."/>
            <person name="Rouhier N."/>
            <person name="Sakthikumar S."/>
            <person name="Salamov A.A."/>
            <person name="Schmutz J."/>
            <person name="Selles B."/>
            <person name="Shapiro H."/>
            <person name="Tanguay P."/>
            <person name="Tuskan G.A."/>
            <person name="Henrissat B."/>
            <person name="Van de Peer Y."/>
            <person name="Rouze P."/>
            <person name="Ellis J.G."/>
            <person name="Dodds P.N."/>
            <person name="Schein J.E."/>
            <person name="Zhong S."/>
            <person name="Hamelin R.C."/>
            <person name="Grigoriev I.V."/>
            <person name="Szabo L.J."/>
            <person name="Martin F."/>
        </authorList>
    </citation>
    <scope>NUCLEOTIDE SEQUENCE [LARGE SCALE GENOMIC DNA]</scope>
    <source>
        <strain evidence="4">98AG31 / pathotype 3-4-7</strain>
    </source>
</reference>
<evidence type="ECO:0000256" key="1">
    <source>
        <dbReference type="SAM" id="MobiDB-lite"/>
    </source>
</evidence>
<keyword evidence="4" id="KW-1185">Reference proteome</keyword>
<dbReference type="AlphaFoldDB" id="F4RE06"/>
<sequence>MRLAFVAAGAVVIGATVSEARSIPPSPRSPSKVMKRQAYQNSNSAGSGMPANQAHDGAPNGSDGQMMGENNQMMGENGQMMGDGSSSTYQAPAQRDAQLPAALGDIASQGPLAEYASELQDLGQRLQALATPGANGSPGLANSVFNGLASTGPAGQDIGSTLSKLGSQRNVFGSGGIVPGALTTLGSYNNGPMIGAVHTSGETGPPVTGNQGSNANPALLYAPAAIPQPIRNLLPPIHNPLGPGDVNVTTVPAKEKGGSSRGFQTGFGGDSSMITAGAHAPNGTIIPTANVGGSDALGGSISANEGPKGININSLGANDTSHTTLNPMADAASYTANQ</sequence>
<evidence type="ECO:0000313" key="4">
    <source>
        <dbReference type="Proteomes" id="UP000001072"/>
    </source>
</evidence>
<feature type="chain" id="PRO_5003317548" description="Secreted protein" evidence="2">
    <location>
        <begin position="23"/>
        <end position="338"/>
    </location>
</feature>
<feature type="region of interest" description="Disordered" evidence="1">
    <location>
        <begin position="20"/>
        <end position="94"/>
    </location>
</feature>
<dbReference type="OrthoDB" id="10343463at2759"/>
<accession>F4RE06</accession>
<name>F4RE06_MELLP</name>